<dbReference type="SUPFAM" id="SSF53474">
    <property type="entry name" value="alpha/beta-Hydrolases"/>
    <property type="match status" value="1"/>
</dbReference>
<comment type="caution">
    <text evidence="4">The sequence shown here is derived from an EMBL/GenBank/DDBJ whole genome shotgun (WGS) entry which is preliminary data.</text>
</comment>
<dbReference type="RefSeq" id="WP_120112322.1">
    <property type="nucleotide sequence ID" value="NZ_QXQB01000003.1"/>
</dbReference>
<feature type="domain" description="Thioesterase TesA-like" evidence="3">
    <location>
        <begin position="25"/>
        <end position="251"/>
    </location>
</feature>
<organism evidence="4 5">
    <name type="scientific">Paenibacillus pinisoli</name>
    <dbReference type="NCBI Taxonomy" id="1276110"/>
    <lineage>
        <taxon>Bacteria</taxon>
        <taxon>Bacillati</taxon>
        <taxon>Bacillota</taxon>
        <taxon>Bacilli</taxon>
        <taxon>Bacillales</taxon>
        <taxon>Paenibacillaceae</taxon>
        <taxon>Paenibacillus</taxon>
    </lineage>
</organism>
<dbReference type="PANTHER" id="PTHR11487">
    <property type="entry name" value="THIOESTERASE"/>
    <property type="match status" value="1"/>
</dbReference>
<gene>
    <name evidence="4" type="ORF">D3P09_16845</name>
</gene>
<dbReference type="SMART" id="SM00824">
    <property type="entry name" value="PKS_TE"/>
    <property type="match status" value="1"/>
</dbReference>
<evidence type="ECO:0000256" key="2">
    <source>
        <dbReference type="ARBA" id="ARBA00022801"/>
    </source>
</evidence>
<protein>
    <submittedName>
        <fullName evidence="4">Thioesterase</fullName>
    </submittedName>
</protein>
<dbReference type="GO" id="GO:0016787">
    <property type="term" value="F:hydrolase activity"/>
    <property type="evidence" value="ECO:0007669"/>
    <property type="project" value="UniProtKB-KW"/>
</dbReference>
<name>A0A3A6PG12_9BACL</name>
<dbReference type="EMBL" id="QXQB01000003">
    <property type="protein sequence ID" value="RJX39160.1"/>
    <property type="molecule type" value="Genomic_DNA"/>
</dbReference>
<reference evidence="4 5" key="1">
    <citation type="submission" date="2018-09" db="EMBL/GenBank/DDBJ databases">
        <title>Paenibacillus aracenensis nov. sp. isolated from a cave in southern Spain.</title>
        <authorList>
            <person name="Jurado V."/>
            <person name="Gutierrez-Patricio S."/>
            <person name="Gonzalez-Pimentel J.L."/>
            <person name="Miller A.Z."/>
            <person name="Laiz L."/>
            <person name="Saiz-Jimenez C."/>
        </authorList>
    </citation>
    <scope>NUCLEOTIDE SEQUENCE [LARGE SCALE GENOMIC DNA]</scope>
    <source>
        <strain evidence="4 5">JCM 19203</strain>
    </source>
</reference>
<dbReference type="InterPro" id="IPR029058">
    <property type="entry name" value="AB_hydrolase_fold"/>
</dbReference>
<evidence type="ECO:0000313" key="5">
    <source>
        <dbReference type="Proteomes" id="UP000267798"/>
    </source>
</evidence>
<keyword evidence="2" id="KW-0378">Hydrolase</keyword>
<proteinExistence type="inferred from homology"/>
<dbReference type="Gene3D" id="3.40.50.1820">
    <property type="entry name" value="alpha/beta hydrolase"/>
    <property type="match status" value="1"/>
</dbReference>
<dbReference type="OrthoDB" id="2213423at2"/>
<dbReference type="PANTHER" id="PTHR11487:SF0">
    <property type="entry name" value="S-ACYL FATTY ACID SYNTHASE THIOESTERASE, MEDIUM CHAIN"/>
    <property type="match status" value="1"/>
</dbReference>
<dbReference type="GO" id="GO:0008610">
    <property type="term" value="P:lipid biosynthetic process"/>
    <property type="evidence" value="ECO:0007669"/>
    <property type="project" value="TreeGrafter"/>
</dbReference>
<dbReference type="InterPro" id="IPR020802">
    <property type="entry name" value="TesA-like"/>
</dbReference>
<sequence length="261" mass="29023">MNPQRTDSPWLHIPKPNPGARLRLVCFPYAGGSATIYREWPASLSPDIEVVAIQLPGRGNRFMDKPVGVLDAVIEPMLAVLIPYLGDKPFVLFGHSMGAMLAYESAKRLESVFPFPGSLKHLFVSAFRAVQLPRTDQGRYLLSNDELKEELRRLNGTPEALLQNDELMELYLPTIRADMQLCDTYVYAESPPLPCGLTAFGGTADSGIPQDDLQAWETQSGQAFELHMLAGGHFFIHSEAPQLLQLLSDRLDRILHQHTSA</sequence>
<evidence type="ECO:0000259" key="3">
    <source>
        <dbReference type="SMART" id="SM00824"/>
    </source>
</evidence>
<dbReference type="InterPro" id="IPR001031">
    <property type="entry name" value="Thioesterase"/>
</dbReference>
<dbReference type="AlphaFoldDB" id="A0A3A6PG12"/>
<accession>A0A3A6PG12</accession>
<dbReference type="InterPro" id="IPR012223">
    <property type="entry name" value="TEII"/>
</dbReference>
<evidence type="ECO:0000313" key="4">
    <source>
        <dbReference type="EMBL" id="RJX39160.1"/>
    </source>
</evidence>
<comment type="similarity">
    <text evidence="1">Belongs to the thioesterase family.</text>
</comment>
<dbReference type="Proteomes" id="UP000267798">
    <property type="component" value="Unassembled WGS sequence"/>
</dbReference>
<dbReference type="Pfam" id="PF00975">
    <property type="entry name" value="Thioesterase"/>
    <property type="match status" value="1"/>
</dbReference>
<keyword evidence="5" id="KW-1185">Reference proteome</keyword>
<evidence type="ECO:0000256" key="1">
    <source>
        <dbReference type="ARBA" id="ARBA00007169"/>
    </source>
</evidence>